<evidence type="ECO:0000313" key="8">
    <source>
        <dbReference type="Proteomes" id="UP000600449"/>
    </source>
</evidence>
<organism evidence="7 8">
    <name type="scientific">Salinarimonas ramus</name>
    <dbReference type="NCBI Taxonomy" id="690164"/>
    <lineage>
        <taxon>Bacteria</taxon>
        <taxon>Pseudomonadati</taxon>
        <taxon>Pseudomonadota</taxon>
        <taxon>Alphaproteobacteria</taxon>
        <taxon>Hyphomicrobiales</taxon>
        <taxon>Salinarimonadaceae</taxon>
        <taxon>Salinarimonas</taxon>
    </lineage>
</organism>
<dbReference type="InterPro" id="IPR027417">
    <property type="entry name" value="P-loop_NTPase"/>
</dbReference>
<dbReference type="PROSITE" id="PS50893">
    <property type="entry name" value="ABC_TRANSPORTER_2"/>
    <property type="match status" value="1"/>
</dbReference>
<comment type="caution">
    <text evidence="7">The sequence shown here is derived from an EMBL/GenBank/DDBJ whole genome shotgun (WGS) entry which is preliminary data.</text>
</comment>
<feature type="domain" description="ABC transporter" evidence="6">
    <location>
        <begin position="4"/>
        <end position="238"/>
    </location>
</feature>
<dbReference type="InterPro" id="IPR003439">
    <property type="entry name" value="ABC_transporter-like_ATP-bd"/>
</dbReference>
<dbReference type="SUPFAM" id="SSF52540">
    <property type="entry name" value="P-loop containing nucleoside triphosphate hydrolases"/>
    <property type="match status" value="1"/>
</dbReference>
<dbReference type="EMBL" id="BMMF01000007">
    <property type="protein sequence ID" value="GGK37120.1"/>
    <property type="molecule type" value="Genomic_DNA"/>
</dbReference>
<evidence type="ECO:0000259" key="6">
    <source>
        <dbReference type="PROSITE" id="PS50893"/>
    </source>
</evidence>
<reference evidence="7 8" key="1">
    <citation type="journal article" date="2014" name="Int. J. Syst. Evol. Microbiol.">
        <title>Complete genome sequence of Corynebacterium casei LMG S-19264T (=DSM 44701T), isolated from a smear-ripened cheese.</title>
        <authorList>
            <consortium name="US DOE Joint Genome Institute (JGI-PGF)"/>
            <person name="Walter F."/>
            <person name="Albersmeier A."/>
            <person name="Kalinowski J."/>
            <person name="Ruckert C."/>
        </authorList>
    </citation>
    <scope>NUCLEOTIDE SEQUENCE [LARGE SCALE GENOMIC DNA]</scope>
    <source>
        <strain evidence="7 8">CGMCC 1.9161</strain>
    </source>
</reference>
<dbReference type="Gene3D" id="3.40.50.300">
    <property type="entry name" value="P-loop containing nucleotide triphosphate hydrolases"/>
    <property type="match status" value="1"/>
</dbReference>
<evidence type="ECO:0000256" key="5">
    <source>
        <dbReference type="ARBA" id="ARBA00022840"/>
    </source>
</evidence>
<dbReference type="SMART" id="SM00382">
    <property type="entry name" value="AAA"/>
    <property type="match status" value="1"/>
</dbReference>
<dbReference type="InterPro" id="IPR013611">
    <property type="entry name" value="Transp-assoc_OB_typ2"/>
</dbReference>
<evidence type="ECO:0000313" key="7">
    <source>
        <dbReference type="EMBL" id="GGK37120.1"/>
    </source>
</evidence>
<evidence type="ECO:0000256" key="2">
    <source>
        <dbReference type="ARBA" id="ARBA00005417"/>
    </source>
</evidence>
<evidence type="ECO:0000256" key="1">
    <source>
        <dbReference type="ARBA" id="ARBA00004417"/>
    </source>
</evidence>
<dbReference type="PANTHER" id="PTHR42781:SF4">
    <property type="entry name" value="SPERMIDINE_PUTRESCINE IMPORT ATP-BINDING PROTEIN POTA"/>
    <property type="match status" value="1"/>
</dbReference>
<evidence type="ECO:0000256" key="4">
    <source>
        <dbReference type="ARBA" id="ARBA00022741"/>
    </source>
</evidence>
<dbReference type="RefSeq" id="WP_188913450.1">
    <property type="nucleotide sequence ID" value="NZ_BMMF01000007.1"/>
</dbReference>
<accession>A0A917Q9Y7</accession>
<dbReference type="GO" id="GO:0140359">
    <property type="term" value="F:ABC-type transporter activity"/>
    <property type="evidence" value="ECO:0007669"/>
    <property type="project" value="UniProtKB-ARBA"/>
</dbReference>
<keyword evidence="4" id="KW-0547">Nucleotide-binding</keyword>
<dbReference type="FunFam" id="3.40.50.300:FF:000042">
    <property type="entry name" value="Maltose/maltodextrin ABC transporter, ATP-binding protein"/>
    <property type="match status" value="1"/>
</dbReference>
<dbReference type="InterPro" id="IPR017871">
    <property type="entry name" value="ABC_transporter-like_CS"/>
</dbReference>
<keyword evidence="5" id="KW-0067">ATP-binding</keyword>
<dbReference type="Proteomes" id="UP000600449">
    <property type="component" value="Unassembled WGS sequence"/>
</dbReference>
<protein>
    <submittedName>
        <fullName evidence="7">ABC transporter</fullName>
    </submittedName>
</protein>
<dbReference type="InterPro" id="IPR003593">
    <property type="entry name" value="AAA+_ATPase"/>
</dbReference>
<dbReference type="GO" id="GO:0043190">
    <property type="term" value="C:ATP-binding cassette (ABC) transporter complex"/>
    <property type="evidence" value="ECO:0007669"/>
    <property type="project" value="InterPro"/>
</dbReference>
<dbReference type="PROSITE" id="PS00211">
    <property type="entry name" value="ABC_TRANSPORTER_1"/>
    <property type="match status" value="1"/>
</dbReference>
<dbReference type="PANTHER" id="PTHR42781">
    <property type="entry name" value="SPERMIDINE/PUTRESCINE IMPORT ATP-BINDING PROTEIN POTA"/>
    <property type="match status" value="1"/>
</dbReference>
<comment type="subcellular location">
    <subcellularLocation>
        <location evidence="1">Cell inner membrane</location>
        <topology evidence="1">Peripheral membrane protein</topology>
    </subcellularLocation>
</comment>
<dbReference type="GO" id="GO:0016887">
    <property type="term" value="F:ATP hydrolysis activity"/>
    <property type="evidence" value="ECO:0007669"/>
    <property type="project" value="InterPro"/>
</dbReference>
<comment type="similarity">
    <text evidence="2">Belongs to the ABC transporter superfamily.</text>
</comment>
<keyword evidence="3" id="KW-0813">Transport</keyword>
<name>A0A917Q9Y7_9HYPH</name>
<sequence length="350" mass="37131">MGGLELEGVTKAFGASRAVDDVSLRVEPGAFLALLGPSGCGKTTLLRLVAGLERPSAGRIAIAGRVVSDPGRFVEAEERGLGMVFQSYALWPHMSVAENVAFGLRVRKLPAEKRRRRVADALAMVGLDAFADRKPAQLSGGQRQRVALARCLALEPPLVLLDEPLANLDAHLRETMQREFRRLHRETGATFVVVTHDQAEAMALADTIAVMHEGRLQQVAPPQDLYAAPATEMVARFIGRGALLPVEILEPARQGRAPVRLAGRTLVVRSAAEAAGPGRLVLRSETLALSDAPDGVPARVVDAVYRGGFHTLDIAIDGVEGALVQVASREALASGAPVGLAIEDAWALPA</sequence>
<dbReference type="Pfam" id="PF00005">
    <property type="entry name" value="ABC_tran"/>
    <property type="match status" value="1"/>
</dbReference>
<dbReference type="AlphaFoldDB" id="A0A917Q9Y7"/>
<dbReference type="InterPro" id="IPR050093">
    <property type="entry name" value="ABC_SmlMolc_Importer"/>
</dbReference>
<dbReference type="Pfam" id="PF08402">
    <property type="entry name" value="TOBE_2"/>
    <property type="match status" value="1"/>
</dbReference>
<proteinExistence type="inferred from homology"/>
<keyword evidence="8" id="KW-1185">Reference proteome</keyword>
<gene>
    <name evidence="7" type="ORF">GCM10011322_25170</name>
</gene>
<evidence type="ECO:0000256" key="3">
    <source>
        <dbReference type="ARBA" id="ARBA00022448"/>
    </source>
</evidence>
<dbReference type="GO" id="GO:0005524">
    <property type="term" value="F:ATP binding"/>
    <property type="evidence" value="ECO:0007669"/>
    <property type="project" value="UniProtKB-KW"/>
</dbReference>